<dbReference type="AlphaFoldDB" id="A0A219AQK1"/>
<dbReference type="PANTHER" id="PTHR47356:SF2">
    <property type="entry name" value="FAD-BINDING DOMAIN-CONTAINING PROTEIN-RELATED"/>
    <property type="match status" value="1"/>
</dbReference>
<dbReference type="GO" id="GO:0004497">
    <property type="term" value="F:monooxygenase activity"/>
    <property type="evidence" value="ECO:0007669"/>
    <property type="project" value="UniProtKB-KW"/>
</dbReference>
<dbReference type="InterPro" id="IPR036188">
    <property type="entry name" value="FAD/NAD-bd_sf"/>
</dbReference>
<dbReference type="SUPFAM" id="SSF51905">
    <property type="entry name" value="FAD/NAD(P)-binding domain"/>
    <property type="match status" value="1"/>
</dbReference>
<evidence type="ECO:0000259" key="7">
    <source>
        <dbReference type="Pfam" id="PF01494"/>
    </source>
</evidence>
<sequence>MRTQRYEIAIIGGGIAGTTLANMCERLDIDYVLLEARPSLEADEGTGIAIQPNGFQILDQLGIAEKIIAETVGITDWHTYSGKGELMNSNSIFRQCEETLGYPTIFTSRRKLCRFLSDSITQRDRVKCSSKVTTIAESDNEVVLTTSNGETYVADVVIGADGVNSFVRNFIDRTGPEKGAARSPDDYMSVGFSCCYGISSPTPGFVAGDRFTVMREESGTIGFTGEDGTIFWFIFEHCTDPTGKPKRFSERPRFSKADADAQIPPMADVRIMPNVTFGDIAANRTVYFRIPLEEGIAPSWQTHRTVIVGDAAHKMSPASGMGANVAIESCAVLMNHLMSVRRQCGKGSLSRDFLNTAWSRYSENRKKIGRLWMNRSHIITQSLLCVPGKPLAVGEKIRQMTDDELLGLVIDDLSTAPMLEGVALTERGEVFFGTISAQRAKKQSLKHAAGMRDQAGSKLVGKL</sequence>
<dbReference type="GeneID" id="33936810"/>
<accession>A0A219AQK1</accession>
<reference evidence="8 9" key="1">
    <citation type="journal article" date="2016" name="PLoS Pathog.">
        <title>Biosynthesis of antibiotic leucinostatins in bio-control fungus Purpureocillium lilacinum and their inhibition on phytophthora revealed by genome mining.</title>
        <authorList>
            <person name="Wang G."/>
            <person name="Liu Z."/>
            <person name="Lin R."/>
            <person name="Li E."/>
            <person name="Mao Z."/>
            <person name="Ling J."/>
            <person name="Yang Y."/>
            <person name="Yin W.B."/>
            <person name="Xie B."/>
        </authorList>
    </citation>
    <scope>NUCLEOTIDE SEQUENCE [LARGE SCALE GENOMIC DNA]</scope>
    <source>
        <strain evidence="8">170</strain>
    </source>
</reference>
<protein>
    <submittedName>
        <fullName evidence="8">FAD-dependent monooxygenase</fullName>
    </submittedName>
</protein>
<dbReference type="Pfam" id="PF01494">
    <property type="entry name" value="FAD_binding_3"/>
    <property type="match status" value="1"/>
</dbReference>
<evidence type="ECO:0000313" key="9">
    <source>
        <dbReference type="Proteomes" id="UP000078397"/>
    </source>
</evidence>
<keyword evidence="5" id="KW-0560">Oxidoreductase</keyword>
<evidence type="ECO:0000256" key="2">
    <source>
        <dbReference type="ARBA" id="ARBA00007992"/>
    </source>
</evidence>
<organism evidence="8 9">
    <name type="scientific">Pochonia chlamydosporia 170</name>
    <dbReference type="NCBI Taxonomy" id="1380566"/>
    <lineage>
        <taxon>Eukaryota</taxon>
        <taxon>Fungi</taxon>
        <taxon>Dikarya</taxon>
        <taxon>Ascomycota</taxon>
        <taxon>Pezizomycotina</taxon>
        <taxon>Sordariomycetes</taxon>
        <taxon>Hypocreomycetidae</taxon>
        <taxon>Hypocreales</taxon>
        <taxon>Clavicipitaceae</taxon>
        <taxon>Pochonia</taxon>
    </lineage>
</organism>
<evidence type="ECO:0000256" key="4">
    <source>
        <dbReference type="ARBA" id="ARBA00022827"/>
    </source>
</evidence>
<evidence type="ECO:0000256" key="5">
    <source>
        <dbReference type="ARBA" id="ARBA00023002"/>
    </source>
</evidence>
<dbReference type="GO" id="GO:0071949">
    <property type="term" value="F:FAD binding"/>
    <property type="evidence" value="ECO:0007669"/>
    <property type="project" value="InterPro"/>
</dbReference>
<comment type="cofactor">
    <cofactor evidence="1">
        <name>FAD</name>
        <dbReference type="ChEBI" id="CHEBI:57692"/>
    </cofactor>
</comment>
<dbReference type="InterPro" id="IPR050562">
    <property type="entry name" value="FAD_mOase_fung"/>
</dbReference>
<dbReference type="InterPro" id="IPR002938">
    <property type="entry name" value="FAD-bd"/>
</dbReference>
<dbReference type="Gene3D" id="3.50.50.60">
    <property type="entry name" value="FAD/NAD(P)-binding domain"/>
    <property type="match status" value="1"/>
</dbReference>
<dbReference type="RefSeq" id="XP_022285359.1">
    <property type="nucleotide sequence ID" value="XM_022429587.1"/>
</dbReference>
<keyword evidence="6 8" id="KW-0503">Monooxygenase</keyword>
<dbReference type="STRING" id="1380566.A0A219AQK1"/>
<keyword evidence="9" id="KW-1185">Reference proteome</keyword>
<keyword evidence="3" id="KW-0285">Flavoprotein</keyword>
<evidence type="ECO:0000256" key="3">
    <source>
        <dbReference type="ARBA" id="ARBA00022630"/>
    </source>
</evidence>
<dbReference type="OrthoDB" id="2431938at2759"/>
<feature type="domain" description="FAD-binding" evidence="7">
    <location>
        <begin position="6"/>
        <end position="348"/>
    </location>
</feature>
<name>A0A219AQK1_METCM</name>
<proteinExistence type="inferred from homology"/>
<comment type="similarity">
    <text evidence="2">Belongs to the paxM FAD-dependent monooxygenase family.</text>
</comment>
<comment type="caution">
    <text evidence="8">The sequence shown here is derived from an EMBL/GenBank/DDBJ whole genome shotgun (WGS) entry which is preliminary data.</text>
</comment>
<dbReference type="Proteomes" id="UP000078397">
    <property type="component" value="Unassembled WGS sequence"/>
</dbReference>
<dbReference type="PRINTS" id="PR00420">
    <property type="entry name" value="RNGMNOXGNASE"/>
</dbReference>
<dbReference type="EMBL" id="LSBJ02000005">
    <property type="protein sequence ID" value="OWT42892.1"/>
    <property type="molecule type" value="Genomic_DNA"/>
</dbReference>
<dbReference type="KEGG" id="pchm:VFPPC_17915"/>
<keyword evidence="4" id="KW-0274">FAD</keyword>
<evidence type="ECO:0000256" key="6">
    <source>
        <dbReference type="ARBA" id="ARBA00023033"/>
    </source>
</evidence>
<evidence type="ECO:0000256" key="1">
    <source>
        <dbReference type="ARBA" id="ARBA00001974"/>
    </source>
</evidence>
<dbReference type="PANTHER" id="PTHR47356">
    <property type="entry name" value="FAD-DEPENDENT MONOOXYGENASE ASQG-RELATED"/>
    <property type="match status" value="1"/>
</dbReference>
<gene>
    <name evidence="8" type="ORF">VFPPC_17915</name>
</gene>
<evidence type="ECO:0000313" key="8">
    <source>
        <dbReference type="EMBL" id="OWT42892.1"/>
    </source>
</evidence>